<protein>
    <submittedName>
        <fullName evidence="1">Uncharacterized protein</fullName>
    </submittedName>
</protein>
<evidence type="ECO:0000313" key="1">
    <source>
        <dbReference type="EMBL" id="EFK96128.1"/>
    </source>
</evidence>
<reference evidence="1" key="1">
    <citation type="submission" date="2010-07" db="EMBL/GenBank/DDBJ databases">
        <authorList>
            <consortium name="CONSOLIDER consortium CSD2007-00005"/>
            <person name="Guazzaroni M.-E."/>
            <person name="Richter M."/>
            <person name="Garcia-Salamanca A."/>
            <person name="Yarza P."/>
            <person name="Ferrer M."/>
        </authorList>
    </citation>
    <scope>NUCLEOTIDE SEQUENCE</scope>
</reference>
<feature type="non-terminal residue" evidence="1">
    <location>
        <position position="1"/>
    </location>
</feature>
<dbReference type="EMBL" id="ADZX01000564">
    <property type="protein sequence ID" value="EFK96128.1"/>
    <property type="molecule type" value="Genomic_DNA"/>
</dbReference>
<gene>
    <name evidence="1" type="ORF">LDC_1849</name>
</gene>
<proteinExistence type="predicted"/>
<name>D9PJY6_9ZZZZ</name>
<organism evidence="1">
    <name type="scientific">sediment metagenome</name>
    <dbReference type="NCBI Taxonomy" id="749907"/>
    <lineage>
        <taxon>unclassified sequences</taxon>
        <taxon>metagenomes</taxon>
        <taxon>ecological metagenomes</taxon>
    </lineage>
</organism>
<comment type="caution">
    <text evidence="1">The sequence shown here is derived from an EMBL/GenBank/DDBJ whole genome shotgun (WGS) entry which is preliminary data.</text>
</comment>
<sequence length="89" mass="9124">AGAGSEAHVFIEFSQLVEGGGEVEGTVVECGIAELAGEFDGEAADGFLRVFHDHLIDAGFEGGDRAAEGDRAADACLQAECGEFECGDD</sequence>
<accession>D9PJY6</accession>
<dbReference type="AlphaFoldDB" id="D9PJY6"/>
<reference evidence="1" key="2">
    <citation type="journal article" date="2011" name="Microb. Ecol.">
        <title>Taxonomic and Functional Metagenomic Profiling of the Microbial Community in the Anoxic Sediment of a Sub-saline Shallow Lake (Laguna de Carrizo, Central Spain).</title>
        <authorList>
            <person name="Ferrer M."/>
            <person name="Guazzaroni M.E."/>
            <person name="Richter M."/>
            <person name="Garcia-Salamanca A."/>
            <person name="Yarza P."/>
            <person name="Suarez-Suarez A."/>
            <person name="Solano J."/>
            <person name="Alcaide M."/>
            <person name="van Dillewijn P."/>
            <person name="Molina-Henares M.A."/>
            <person name="Lopez-Cortes N."/>
            <person name="Al-Ramahi Y."/>
            <person name="Guerrero C."/>
            <person name="Acosta A."/>
            <person name="de Eugenio L.I."/>
            <person name="Martinez V."/>
            <person name="Marques S."/>
            <person name="Rojo F."/>
            <person name="Santero E."/>
            <person name="Genilloud O."/>
            <person name="Perez-Perez J."/>
            <person name="Rossello-Mora R."/>
            <person name="Ramos J.L."/>
        </authorList>
    </citation>
    <scope>NUCLEOTIDE SEQUENCE</scope>
</reference>